<keyword evidence="3" id="KW-1185">Reference proteome</keyword>
<comment type="caution">
    <text evidence="2">The sequence shown here is derived from an EMBL/GenBank/DDBJ whole genome shotgun (WGS) entry which is preliminary data.</text>
</comment>
<evidence type="ECO:0000313" key="3">
    <source>
        <dbReference type="Proteomes" id="UP001501576"/>
    </source>
</evidence>
<gene>
    <name evidence="2" type="ORF">GCM10010390_46220</name>
</gene>
<dbReference type="EMBL" id="BAAABZ010000045">
    <property type="protein sequence ID" value="GAA0539021.1"/>
    <property type="molecule type" value="Genomic_DNA"/>
</dbReference>
<organism evidence="2 3">
    <name type="scientific">Streptomyces mordarskii</name>
    <dbReference type="NCBI Taxonomy" id="1226758"/>
    <lineage>
        <taxon>Bacteria</taxon>
        <taxon>Bacillati</taxon>
        <taxon>Actinomycetota</taxon>
        <taxon>Actinomycetes</taxon>
        <taxon>Kitasatosporales</taxon>
        <taxon>Streptomycetaceae</taxon>
        <taxon>Streptomyces</taxon>
    </lineage>
</organism>
<feature type="compositionally biased region" description="Basic and acidic residues" evidence="1">
    <location>
        <begin position="37"/>
        <end position="50"/>
    </location>
</feature>
<accession>A0ABN1DB70</accession>
<dbReference type="Proteomes" id="UP001501576">
    <property type="component" value="Unassembled WGS sequence"/>
</dbReference>
<protein>
    <submittedName>
        <fullName evidence="2">Uncharacterized protein</fullName>
    </submittedName>
</protein>
<feature type="region of interest" description="Disordered" evidence="1">
    <location>
        <begin position="1"/>
        <end position="67"/>
    </location>
</feature>
<sequence>MAAGARAETTRTKGHKEPRGHQGISLALAHAELSSRAADHHGPCHHDQSRRPGVRTPGEGAARPPVGYASATTTYSVAEAKNGRWARWCSQTAAWYSLR</sequence>
<feature type="compositionally biased region" description="Basic and acidic residues" evidence="1">
    <location>
        <begin position="8"/>
        <end position="20"/>
    </location>
</feature>
<reference evidence="2 3" key="1">
    <citation type="journal article" date="2019" name="Int. J. Syst. Evol. Microbiol.">
        <title>The Global Catalogue of Microorganisms (GCM) 10K type strain sequencing project: providing services to taxonomists for standard genome sequencing and annotation.</title>
        <authorList>
            <consortium name="The Broad Institute Genomics Platform"/>
            <consortium name="The Broad Institute Genome Sequencing Center for Infectious Disease"/>
            <person name="Wu L."/>
            <person name="Ma J."/>
        </authorList>
    </citation>
    <scope>NUCLEOTIDE SEQUENCE [LARGE SCALE GENOMIC DNA]</scope>
    <source>
        <strain evidence="2 3">JCM 5052</strain>
    </source>
</reference>
<evidence type="ECO:0000256" key="1">
    <source>
        <dbReference type="SAM" id="MobiDB-lite"/>
    </source>
</evidence>
<proteinExistence type="predicted"/>
<name>A0ABN1DB70_9ACTN</name>
<evidence type="ECO:0000313" key="2">
    <source>
        <dbReference type="EMBL" id="GAA0539021.1"/>
    </source>
</evidence>